<reference evidence="3 5" key="2">
    <citation type="submission" date="2021-03" db="EMBL/GenBank/DDBJ databases">
        <title>Genomic Encyclopedia of Type Strains, Phase IV (KMG-IV): sequencing the most valuable type-strain genomes for metagenomic binning, comparative biology and taxonomic classification.</title>
        <authorList>
            <person name="Goeker M."/>
        </authorList>
    </citation>
    <scope>NUCLEOTIDE SEQUENCE [LARGE SCALE GENOMIC DNA]</scope>
    <source>
        <strain evidence="3 5">DSM 40499</strain>
    </source>
</reference>
<dbReference type="OrthoDB" id="9790035at2"/>
<dbReference type="InterPro" id="IPR036188">
    <property type="entry name" value="FAD/NAD-bd_sf"/>
</dbReference>
<dbReference type="Gene3D" id="3.50.50.60">
    <property type="entry name" value="FAD/NAD(P)-binding domain"/>
    <property type="match status" value="1"/>
</dbReference>
<evidence type="ECO:0000313" key="3">
    <source>
        <dbReference type="EMBL" id="MBP2048700.1"/>
    </source>
</evidence>
<dbReference type="PANTHER" id="PTHR43422">
    <property type="entry name" value="THIAMINE THIAZOLE SYNTHASE"/>
    <property type="match status" value="1"/>
</dbReference>
<dbReference type="PRINTS" id="PR00420">
    <property type="entry name" value="RNGMNOXGNASE"/>
</dbReference>
<evidence type="ECO:0000256" key="1">
    <source>
        <dbReference type="SAM" id="SignalP"/>
    </source>
</evidence>
<feature type="chain" id="PRO_5038397091" evidence="1">
    <location>
        <begin position="20"/>
        <end position="494"/>
    </location>
</feature>
<name>A0A1B1B7C4_9ACTN</name>
<feature type="signal peptide" evidence="1">
    <location>
        <begin position="1"/>
        <end position="19"/>
    </location>
</feature>
<dbReference type="KEGG" id="sgs:AVL59_38690"/>
<evidence type="ECO:0000313" key="2">
    <source>
        <dbReference type="EMBL" id="ANP54736.1"/>
    </source>
</evidence>
<dbReference type="EMBL" id="JAGGLP010000003">
    <property type="protein sequence ID" value="MBP2048700.1"/>
    <property type="molecule type" value="Genomic_DNA"/>
</dbReference>
<gene>
    <name evidence="2" type="ORF">AVL59_38690</name>
    <name evidence="3" type="ORF">J2Z21_001625</name>
</gene>
<reference evidence="2 4" key="1">
    <citation type="submission" date="2016-06" db="EMBL/GenBank/DDBJ databases">
        <title>Complete genome sequence of Streptomyces griseochromogenes ATCC 14511, the Blasticidin S producer.</title>
        <authorList>
            <person name="Wu L."/>
        </authorList>
    </citation>
    <scope>NUCLEOTIDE SEQUENCE [LARGE SCALE GENOMIC DNA]</scope>
    <source>
        <strain evidence="2 4">ATCC 14511</strain>
    </source>
</reference>
<dbReference type="PANTHER" id="PTHR43422:SF3">
    <property type="entry name" value="THIAMINE THIAZOLE SYNTHASE"/>
    <property type="match status" value="1"/>
</dbReference>
<dbReference type="RefSeq" id="WP_067313928.1">
    <property type="nucleotide sequence ID" value="NZ_CP016279.1"/>
</dbReference>
<proteinExistence type="predicted"/>
<dbReference type="AlphaFoldDB" id="A0A1B1B7C4"/>
<accession>A0A1B1B7C4</accession>
<keyword evidence="1" id="KW-0732">Signal</keyword>
<dbReference type="EMBL" id="CP016279">
    <property type="protein sequence ID" value="ANP54736.1"/>
    <property type="molecule type" value="Genomic_DNA"/>
</dbReference>
<protein>
    <submittedName>
        <fullName evidence="3">Flavin-dependent dehydrogenase</fullName>
    </submittedName>
    <submittedName>
        <fullName evidence="2">Pyridine nucleotide-disulfide oxidoreductase</fullName>
    </submittedName>
</protein>
<dbReference type="SUPFAM" id="SSF51905">
    <property type="entry name" value="FAD/NAD(P)-binding domain"/>
    <property type="match status" value="1"/>
</dbReference>
<dbReference type="Proteomes" id="UP000092659">
    <property type="component" value="Chromosome"/>
</dbReference>
<sequence length="494" mass="52593">MSRRAVVIGAGAAGMLAAAALSPVVDHVVVLDRDELPDGPEHRTGVPQGRHAHLLMHGGLEAMEKLLPRAGMREALLAAGARQIPLSSGMLALTPAGWFRRWRHHDAYLTITCSRALLDWVVRTAVLRDANVTVHRAQATGLLGSARKVLGVRLAPVADGAFDPGLLAGHGLRLSGDGREGELDADFVVDASGRGTRIVRWLEALGIHDVREENLDSGLVNATRVHRVPEGARNWPLTLIQADPYSGRPGRSGMIVPIENDQWMVSLGGTRGSEPPKDPDAFLAYALDLPSPLVGRLIAEATPLTPVFTSHSTSNSRRYLEKTRLWPDRFVALGDAAATFNPLYGQGISVAALGAQSLAEAVRQTDVGVPGLARRVQREAARYVEAAWSVAVSTDVLYPGVEGGRPTLAHRLTAGYSKRLTTAATGSYRAASAVWDITCMRTGPTRLMRPDALLSALIGPPLPALSGPPLTADERAFLATLTHAHGRGTPSPAR</sequence>
<evidence type="ECO:0000313" key="5">
    <source>
        <dbReference type="Proteomes" id="UP001519309"/>
    </source>
</evidence>
<dbReference type="Proteomes" id="UP001519309">
    <property type="component" value="Unassembled WGS sequence"/>
</dbReference>
<evidence type="ECO:0000313" key="4">
    <source>
        <dbReference type="Proteomes" id="UP000092659"/>
    </source>
</evidence>
<organism evidence="2 4">
    <name type="scientific">Streptomyces griseochromogenes</name>
    <dbReference type="NCBI Taxonomy" id="68214"/>
    <lineage>
        <taxon>Bacteria</taxon>
        <taxon>Bacillati</taxon>
        <taxon>Actinomycetota</taxon>
        <taxon>Actinomycetes</taxon>
        <taxon>Kitasatosporales</taxon>
        <taxon>Streptomycetaceae</taxon>
        <taxon>Streptomyces</taxon>
    </lineage>
</organism>
<dbReference type="STRING" id="68214.AVL59_38690"/>
<keyword evidence="5" id="KW-1185">Reference proteome</keyword>